<evidence type="ECO:0000313" key="3">
    <source>
        <dbReference type="EMBL" id="SDM25869.1"/>
    </source>
</evidence>
<dbReference type="PANTHER" id="PTHR43201">
    <property type="entry name" value="ACYL-COA SYNTHETASE"/>
    <property type="match status" value="1"/>
</dbReference>
<dbReference type="AlphaFoldDB" id="A0A1G9RRB8"/>
<dbReference type="STRING" id="1075417.SAMN05421823_111244"/>
<dbReference type="SUPFAM" id="SSF56801">
    <property type="entry name" value="Acetyl-CoA synthetase-like"/>
    <property type="match status" value="1"/>
</dbReference>
<organism evidence="3 4">
    <name type="scientific">Catalinimonas alkaloidigena</name>
    <dbReference type="NCBI Taxonomy" id="1075417"/>
    <lineage>
        <taxon>Bacteria</taxon>
        <taxon>Pseudomonadati</taxon>
        <taxon>Bacteroidota</taxon>
        <taxon>Cytophagia</taxon>
        <taxon>Cytophagales</taxon>
        <taxon>Catalimonadaceae</taxon>
        <taxon>Catalinimonas</taxon>
    </lineage>
</organism>
<accession>A0A1G9RRB8</accession>
<reference evidence="3 4" key="1">
    <citation type="submission" date="2016-10" db="EMBL/GenBank/DDBJ databases">
        <authorList>
            <person name="de Groot N.N."/>
        </authorList>
    </citation>
    <scope>NUCLEOTIDE SEQUENCE [LARGE SCALE GENOMIC DNA]</scope>
    <source>
        <strain evidence="3 4">DSM 25186</strain>
    </source>
</reference>
<name>A0A1G9RRB8_9BACT</name>
<proteinExistence type="inferred from homology"/>
<feature type="domain" description="AMP-dependent synthetase/ligase" evidence="2">
    <location>
        <begin position="33"/>
        <end position="217"/>
    </location>
</feature>
<evidence type="ECO:0000256" key="1">
    <source>
        <dbReference type="ARBA" id="ARBA00006432"/>
    </source>
</evidence>
<protein>
    <submittedName>
        <fullName evidence="3">O-succinylbenzoic acid--CoA ligase</fullName>
    </submittedName>
</protein>
<gene>
    <name evidence="3" type="ORF">SAMN05421823_111244</name>
</gene>
<keyword evidence="3" id="KW-0436">Ligase</keyword>
<evidence type="ECO:0000259" key="2">
    <source>
        <dbReference type="Pfam" id="PF00501"/>
    </source>
</evidence>
<comment type="similarity">
    <text evidence="1">Belongs to the ATP-dependent AMP-binding enzyme family.</text>
</comment>
<dbReference type="PANTHER" id="PTHR43201:SF8">
    <property type="entry name" value="ACYL-COA SYNTHETASE FAMILY MEMBER 3"/>
    <property type="match status" value="1"/>
</dbReference>
<dbReference type="InterPro" id="IPR042099">
    <property type="entry name" value="ANL_N_sf"/>
</dbReference>
<dbReference type="GO" id="GO:0006631">
    <property type="term" value="P:fatty acid metabolic process"/>
    <property type="evidence" value="ECO:0007669"/>
    <property type="project" value="TreeGrafter"/>
</dbReference>
<dbReference type="Pfam" id="PF00501">
    <property type="entry name" value="AMP-binding"/>
    <property type="match status" value="1"/>
</dbReference>
<dbReference type="RefSeq" id="WP_176956185.1">
    <property type="nucleotide sequence ID" value="NZ_FNFO01000011.1"/>
</dbReference>
<keyword evidence="4" id="KW-1185">Reference proteome</keyword>
<dbReference type="EMBL" id="FNFO01000011">
    <property type="protein sequence ID" value="SDM25869.1"/>
    <property type="molecule type" value="Genomic_DNA"/>
</dbReference>
<dbReference type="InterPro" id="IPR045851">
    <property type="entry name" value="AMP-bd_C_sf"/>
</dbReference>
<evidence type="ECO:0000313" key="4">
    <source>
        <dbReference type="Proteomes" id="UP000198510"/>
    </source>
</evidence>
<dbReference type="InterPro" id="IPR000873">
    <property type="entry name" value="AMP-dep_synth/lig_dom"/>
</dbReference>
<dbReference type="Gene3D" id="3.30.300.30">
    <property type="match status" value="1"/>
</dbReference>
<sequence length="359" mass="39831">MNVVWFQKQKVSLAALPPRLADQEQHAAQFCKMWQQGQPEFWLLTSGSTGTPKPQCLTRAQMEASARLTGEALGLTTGDKALVCLPTRYIAGTMMLVRGLVLGLELHLYPPHRNPLALVAAGTSFDFTAMVPMQLETILRETPQALAAFAHAKAILLGGAPLSATLEEQVQALPCPVYHTYGMTETVSHVALRRLNGPERSAVFTSLPGIDLRLDDRGCLCIRGAVTNAQWITTNDLVELHADGRFRWLGRADHVINSGGVKVQPEAVEQAVDKLWKENKIAERYFVGSQPDKYLGQCVVLFVEGMPFPPTREEWLLEALRERLPRYHAPKRLLYVPSFEETPTGKIDRTGTLQKLARS</sequence>
<dbReference type="Gene3D" id="3.40.50.12780">
    <property type="entry name" value="N-terminal domain of ligase-like"/>
    <property type="match status" value="1"/>
</dbReference>
<dbReference type="Proteomes" id="UP000198510">
    <property type="component" value="Unassembled WGS sequence"/>
</dbReference>
<dbReference type="GO" id="GO:0031956">
    <property type="term" value="F:medium-chain fatty acid-CoA ligase activity"/>
    <property type="evidence" value="ECO:0007669"/>
    <property type="project" value="TreeGrafter"/>
</dbReference>